<evidence type="ECO:0000313" key="2">
    <source>
        <dbReference type="EMBL" id="CAH1994284.1"/>
    </source>
</evidence>
<reference evidence="2" key="1">
    <citation type="submission" date="2022-03" db="EMBL/GenBank/DDBJ databases">
        <authorList>
            <person name="Sayadi A."/>
        </authorList>
    </citation>
    <scope>NUCLEOTIDE SEQUENCE</scope>
</reference>
<evidence type="ECO:0000256" key="1">
    <source>
        <dbReference type="SAM" id="MobiDB-lite"/>
    </source>
</evidence>
<gene>
    <name evidence="2" type="ORF">ACAOBT_LOCUS22037</name>
</gene>
<name>A0A9P0LF41_ACAOB</name>
<comment type="caution">
    <text evidence="2">The sequence shown here is derived from an EMBL/GenBank/DDBJ whole genome shotgun (WGS) entry which is preliminary data.</text>
</comment>
<proteinExistence type="predicted"/>
<sequence>MGKGKKRGSESRNNDSGSETQCDIESVIGKLTETVLDLRTMVISSAENVKDIEKRSAQYQGSTTQTLTSNSFKVEQSATFVNKAYISHWRELGEGIFISVLEGNCIREPS</sequence>
<dbReference type="EMBL" id="CAKOFQ010007196">
    <property type="protein sequence ID" value="CAH1994284.1"/>
    <property type="molecule type" value="Genomic_DNA"/>
</dbReference>
<accession>A0A9P0LF41</accession>
<dbReference type="AlphaFoldDB" id="A0A9P0LF41"/>
<feature type="region of interest" description="Disordered" evidence="1">
    <location>
        <begin position="1"/>
        <end position="21"/>
    </location>
</feature>
<organism evidence="2 3">
    <name type="scientific">Acanthoscelides obtectus</name>
    <name type="common">Bean weevil</name>
    <name type="synonym">Bruchus obtectus</name>
    <dbReference type="NCBI Taxonomy" id="200917"/>
    <lineage>
        <taxon>Eukaryota</taxon>
        <taxon>Metazoa</taxon>
        <taxon>Ecdysozoa</taxon>
        <taxon>Arthropoda</taxon>
        <taxon>Hexapoda</taxon>
        <taxon>Insecta</taxon>
        <taxon>Pterygota</taxon>
        <taxon>Neoptera</taxon>
        <taxon>Endopterygota</taxon>
        <taxon>Coleoptera</taxon>
        <taxon>Polyphaga</taxon>
        <taxon>Cucujiformia</taxon>
        <taxon>Chrysomeloidea</taxon>
        <taxon>Chrysomelidae</taxon>
        <taxon>Bruchinae</taxon>
        <taxon>Bruchini</taxon>
        <taxon>Acanthoscelides</taxon>
    </lineage>
</organism>
<evidence type="ECO:0000313" key="3">
    <source>
        <dbReference type="Proteomes" id="UP001152888"/>
    </source>
</evidence>
<protein>
    <submittedName>
        <fullName evidence="2">Uncharacterized protein</fullName>
    </submittedName>
</protein>
<dbReference type="Proteomes" id="UP001152888">
    <property type="component" value="Unassembled WGS sequence"/>
</dbReference>
<keyword evidence="3" id="KW-1185">Reference proteome</keyword>